<evidence type="ECO:0000313" key="2">
    <source>
        <dbReference type="EMBL" id="MDM7832344.1"/>
    </source>
</evidence>
<dbReference type="RefSeq" id="WP_289447791.1">
    <property type="nucleotide sequence ID" value="NZ_JAUCGR010000003.1"/>
</dbReference>
<name>A0ABT7S9Z2_9CELL</name>
<evidence type="ECO:0000313" key="3">
    <source>
        <dbReference type="Proteomes" id="UP001321453"/>
    </source>
</evidence>
<evidence type="ECO:0000259" key="1">
    <source>
        <dbReference type="Pfam" id="PF06445"/>
    </source>
</evidence>
<dbReference type="SUPFAM" id="SSF55136">
    <property type="entry name" value="Probable bacterial effector-binding domain"/>
    <property type="match status" value="1"/>
</dbReference>
<keyword evidence="3" id="KW-1185">Reference proteome</keyword>
<dbReference type="PIRSF" id="PIRSF031644">
    <property type="entry name" value="UCP031644"/>
    <property type="match status" value="1"/>
</dbReference>
<dbReference type="Pfam" id="PF06445">
    <property type="entry name" value="GyrI-like"/>
    <property type="match status" value="1"/>
</dbReference>
<gene>
    <name evidence="2" type="ORF">QRT05_13450</name>
</gene>
<accession>A0ABT7S9Z2</accession>
<sequence length="206" mass="23064">MKIDFKVSLDSYRARAGELRLVDVPRLEYLMLDGHGDPNTAPAYAEAIAALYPLAYAVKLASKRDLGRDYVVPPLEALWSAADMEAFTSRRDKSAWDWTLMLMVPDWISSELIGAAAASVAHRVGPVLEQVRLESLDEGTSVQTLHIGPYDAEAEVLTQIHDRFVPEHGLRLTGRHHEIYLSDARRVAPARLRTILRQPVERVQPS</sequence>
<dbReference type="EMBL" id="JAUCGR010000003">
    <property type="protein sequence ID" value="MDM7832344.1"/>
    <property type="molecule type" value="Genomic_DNA"/>
</dbReference>
<dbReference type="InterPro" id="IPR011256">
    <property type="entry name" value="Reg_factor_effector_dom_sf"/>
</dbReference>
<dbReference type="Gene3D" id="3.20.80.10">
    <property type="entry name" value="Regulatory factor, effector binding domain"/>
    <property type="match status" value="1"/>
</dbReference>
<dbReference type="Proteomes" id="UP001321453">
    <property type="component" value="Unassembled WGS sequence"/>
</dbReference>
<dbReference type="InterPro" id="IPR008319">
    <property type="entry name" value="GyrI-like_CCH_Lin2189-like"/>
</dbReference>
<reference evidence="2 3" key="1">
    <citation type="submission" date="2023-06" db="EMBL/GenBank/DDBJ databases">
        <title>Cellulomonas sp. MW9 Whole genome sequence.</title>
        <authorList>
            <person name="Park S."/>
        </authorList>
    </citation>
    <scope>NUCLEOTIDE SEQUENCE [LARGE SCALE GENOMIC DNA]</scope>
    <source>
        <strain evidence="2 3">MW9</strain>
    </source>
</reference>
<feature type="domain" description="GyrI-like small molecule binding" evidence="1">
    <location>
        <begin position="19"/>
        <end position="196"/>
    </location>
</feature>
<dbReference type="InterPro" id="IPR029442">
    <property type="entry name" value="GyrI-like"/>
</dbReference>
<protein>
    <submittedName>
        <fullName evidence="2">GyrI-like domain-containing protein</fullName>
    </submittedName>
</protein>
<proteinExistence type="predicted"/>
<organism evidence="2 3">
    <name type="scientific">Cellulomonas edaphi</name>
    <dbReference type="NCBI Taxonomy" id="3053468"/>
    <lineage>
        <taxon>Bacteria</taxon>
        <taxon>Bacillati</taxon>
        <taxon>Actinomycetota</taxon>
        <taxon>Actinomycetes</taxon>
        <taxon>Micrococcales</taxon>
        <taxon>Cellulomonadaceae</taxon>
        <taxon>Cellulomonas</taxon>
    </lineage>
</organism>
<comment type="caution">
    <text evidence="2">The sequence shown here is derived from an EMBL/GenBank/DDBJ whole genome shotgun (WGS) entry which is preliminary data.</text>
</comment>